<protein>
    <submittedName>
        <fullName evidence="2">Uncharacterized protein</fullName>
    </submittedName>
</protein>
<organism evidence="2 3">
    <name type="scientific">Acanthamoeba castellanii (strain ATCC 30010 / Neff)</name>
    <dbReference type="NCBI Taxonomy" id="1257118"/>
    <lineage>
        <taxon>Eukaryota</taxon>
        <taxon>Amoebozoa</taxon>
        <taxon>Discosea</taxon>
        <taxon>Longamoebia</taxon>
        <taxon>Centramoebida</taxon>
        <taxon>Acanthamoebidae</taxon>
        <taxon>Acanthamoeba</taxon>
    </lineage>
</organism>
<sequence>MGRLLKVGYPPKPLLVSDGDALVFPALVTNGDTITAERSAEPPSLPAPPTSVPATTPPPAASTEAAASAPSTAAPPVSRPVPPRDEPPLNSDGVLIRRVIADDNSCLFNAVGPL</sequence>
<dbReference type="STRING" id="1257118.L8GL90"/>
<evidence type="ECO:0000313" key="2">
    <source>
        <dbReference type="EMBL" id="ELR13483.1"/>
    </source>
</evidence>
<evidence type="ECO:0000256" key="1">
    <source>
        <dbReference type="SAM" id="MobiDB-lite"/>
    </source>
</evidence>
<feature type="region of interest" description="Disordered" evidence="1">
    <location>
        <begin position="35"/>
        <end position="91"/>
    </location>
</feature>
<dbReference type="GeneID" id="14913832"/>
<reference evidence="2 3" key="1">
    <citation type="journal article" date="2013" name="Genome Biol.">
        <title>Genome of Acanthamoeba castellanii highlights extensive lateral gene transfer and early evolution of tyrosine kinase signaling.</title>
        <authorList>
            <person name="Clarke M."/>
            <person name="Lohan A.J."/>
            <person name="Liu B."/>
            <person name="Lagkouvardos I."/>
            <person name="Roy S."/>
            <person name="Zafar N."/>
            <person name="Bertelli C."/>
            <person name="Schilde C."/>
            <person name="Kianianmomeni A."/>
            <person name="Burglin T.R."/>
            <person name="Frech C."/>
            <person name="Turcotte B."/>
            <person name="Kopec K.O."/>
            <person name="Synnott J.M."/>
            <person name="Choo C."/>
            <person name="Paponov I."/>
            <person name="Finkler A."/>
            <person name="Soon Heng Tan C."/>
            <person name="Hutchins A.P."/>
            <person name="Weinmeier T."/>
            <person name="Rattei T."/>
            <person name="Chu J.S."/>
            <person name="Gimenez G."/>
            <person name="Irimia M."/>
            <person name="Rigden D.J."/>
            <person name="Fitzpatrick D.A."/>
            <person name="Lorenzo-Morales J."/>
            <person name="Bateman A."/>
            <person name="Chiu C.H."/>
            <person name="Tang P."/>
            <person name="Hegemann P."/>
            <person name="Fromm H."/>
            <person name="Raoult D."/>
            <person name="Greub G."/>
            <person name="Miranda-Saavedra D."/>
            <person name="Chen N."/>
            <person name="Nash P."/>
            <person name="Ginger M.L."/>
            <person name="Horn M."/>
            <person name="Schaap P."/>
            <person name="Caler L."/>
            <person name="Loftus B."/>
        </authorList>
    </citation>
    <scope>NUCLEOTIDE SEQUENCE [LARGE SCALE GENOMIC DNA]</scope>
    <source>
        <strain evidence="2 3">Neff</strain>
    </source>
</reference>
<accession>L8GL90</accession>
<evidence type="ECO:0000313" key="3">
    <source>
        <dbReference type="Proteomes" id="UP000011083"/>
    </source>
</evidence>
<gene>
    <name evidence="2" type="ORF">ACA1_246260</name>
</gene>
<dbReference type="OrthoDB" id="1661667at2759"/>
<keyword evidence="3" id="KW-1185">Reference proteome</keyword>
<dbReference type="KEGG" id="acan:ACA1_246260"/>
<dbReference type="RefSeq" id="XP_004335496.1">
    <property type="nucleotide sequence ID" value="XM_004335448.1"/>
</dbReference>
<dbReference type="VEuPathDB" id="AmoebaDB:ACA1_246260"/>
<feature type="compositionally biased region" description="Low complexity" evidence="1">
    <location>
        <begin position="61"/>
        <end position="76"/>
    </location>
</feature>
<name>L8GL90_ACACF</name>
<feature type="compositionally biased region" description="Pro residues" evidence="1">
    <location>
        <begin position="43"/>
        <end position="60"/>
    </location>
</feature>
<proteinExistence type="predicted"/>
<dbReference type="Proteomes" id="UP000011083">
    <property type="component" value="Unassembled WGS sequence"/>
</dbReference>
<dbReference type="AlphaFoldDB" id="L8GL90"/>
<dbReference type="EMBL" id="KB008093">
    <property type="protein sequence ID" value="ELR13483.1"/>
    <property type="molecule type" value="Genomic_DNA"/>
</dbReference>